<reference evidence="5 6" key="1">
    <citation type="journal article" date="2014" name="BMC Genomics">
        <title>Genome sequencing of four Aureobasidium pullulans varieties: biotechnological potential, stress tolerance, and description of new species.</title>
        <authorList>
            <person name="Gostin Ar C."/>
            <person name="Ohm R.A."/>
            <person name="Kogej T."/>
            <person name="Sonjak S."/>
            <person name="Turk M."/>
            <person name="Zajc J."/>
            <person name="Zalar P."/>
            <person name="Grube M."/>
            <person name="Sun H."/>
            <person name="Han J."/>
            <person name="Sharma A."/>
            <person name="Chiniquy J."/>
            <person name="Ngan C.Y."/>
            <person name="Lipzen A."/>
            <person name="Barry K."/>
            <person name="Grigoriev I.V."/>
            <person name="Gunde-Cimerman N."/>
        </authorList>
    </citation>
    <scope>NUCLEOTIDE SEQUENCE [LARGE SCALE GENOMIC DNA]</scope>
    <source>
        <strain evidence="5 6">EXF-2481</strain>
    </source>
</reference>
<accession>A0A074YLR6</accession>
<sequence>MGKTRDPSPSASSNASSDAEPKVVKVEKTKKRKRNILPEGEIEVDLNAPEPPSKKAMREAKKAAKRAKDDPEGAAAAAAAAAAAVPDGEKKRSEYGIWIGNLAFAVDKDMLRVFFTRQAQIPEAEITRLNMPVPQAPAQPGRTKPSNKGFAYVDFATEESLNKAMAMSETLVSGRKVLIKNAKSFEGRPAQATATVNALAGNADTSEAATAAGATNKIGPNGKPIMPPSKRVFVGNLNFDVTRDDLETHFSQAGELEDCFMATFQDTGKCKGYAWIRFSELEAAESAVRGFIWKFDDASDDEEEEEEAAAAEEEATETKAETSDSDNSDDEDATTEKKETKKTKKPKKQNKRKWFINRLHGRPLRCEFAEDASTRYKKRFGKERPTTDSSEGGAPITEVEGGAGAGAEERTQRRSKPKGDKDERQEQRRKKFDARKIRPGNALANAPRASAAIVEAAGKKISFDD</sequence>
<keyword evidence="1 2" id="KW-0694">RNA-binding</keyword>
<dbReference type="OrthoDB" id="1875751at2759"/>
<dbReference type="GO" id="GO:0005730">
    <property type="term" value="C:nucleolus"/>
    <property type="evidence" value="ECO:0007669"/>
    <property type="project" value="TreeGrafter"/>
</dbReference>
<dbReference type="Proteomes" id="UP000030641">
    <property type="component" value="Unassembled WGS sequence"/>
</dbReference>
<dbReference type="OMA" id="RVWVNQL"/>
<evidence type="ECO:0000256" key="3">
    <source>
        <dbReference type="SAM" id="MobiDB-lite"/>
    </source>
</evidence>
<dbReference type="AlphaFoldDB" id="A0A074YLR6"/>
<dbReference type="InterPro" id="IPR035979">
    <property type="entry name" value="RBD_domain_sf"/>
</dbReference>
<dbReference type="SMART" id="SM00360">
    <property type="entry name" value="RRM"/>
    <property type="match status" value="2"/>
</dbReference>
<dbReference type="InterPro" id="IPR012677">
    <property type="entry name" value="Nucleotide-bd_a/b_plait_sf"/>
</dbReference>
<keyword evidence="6" id="KW-1185">Reference proteome</keyword>
<feature type="region of interest" description="Disordered" evidence="3">
    <location>
        <begin position="299"/>
        <end position="357"/>
    </location>
</feature>
<feature type="compositionally biased region" description="Acidic residues" evidence="3">
    <location>
        <begin position="323"/>
        <end position="333"/>
    </location>
</feature>
<dbReference type="PROSITE" id="PS50102">
    <property type="entry name" value="RRM"/>
    <property type="match status" value="2"/>
</dbReference>
<dbReference type="EMBL" id="KL584751">
    <property type="protein sequence ID" value="KEQ98753.1"/>
    <property type="molecule type" value="Genomic_DNA"/>
</dbReference>
<dbReference type="InParanoid" id="A0A074YLR6"/>
<feature type="domain" description="RRM" evidence="4">
    <location>
        <begin position="230"/>
        <end position="296"/>
    </location>
</feature>
<feature type="region of interest" description="Disordered" evidence="3">
    <location>
        <begin position="1"/>
        <end position="75"/>
    </location>
</feature>
<gene>
    <name evidence="5" type="ORF">AUEXF2481DRAFT_1588</name>
</gene>
<protein>
    <recommendedName>
        <fullName evidence="4">RRM domain-containing protein</fullName>
    </recommendedName>
</protein>
<dbReference type="PANTHER" id="PTHR23236:SF95">
    <property type="entry name" value="NUCLEOLAR PROTEIN 13"/>
    <property type="match status" value="1"/>
</dbReference>
<dbReference type="SUPFAM" id="SSF54928">
    <property type="entry name" value="RNA-binding domain, RBD"/>
    <property type="match status" value="1"/>
</dbReference>
<organism evidence="5 6">
    <name type="scientific">Aureobasidium subglaciale (strain EXF-2481)</name>
    <name type="common">Aureobasidium pullulans var. subglaciale</name>
    <dbReference type="NCBI Taxonomy" id="1043005"/>
    <lineage>
        <taxon>Eukaryota</taxon>
        <taxon>Fungi</taxon>
        <taxon>Dikarya</taxon>
        <taxon>Ascomycota</taxon>
        <taxon>Pezizomycotina</taxon>
        <taxon>Dothideomycetes</taxon>
        <taxon>Dothideomycetidae</taxon>
        <taxon>Dothideales</taxon>
        <taxon>Saccotheciaceae</taxon>
        <taxon>Aureobasidium</taxon>
    </lineage>
</organism>
<evidence type="ECO:0000313" key="6">
    <source>
        <dbReference type="Proteomes" id="UP000030641"/>
    </source>
</evidence>
<feature type="compositionally biased region" description="Basic and acidic residues" evidence="3">
    <location>
        <begin position="407"/>
        <end position="426"/>
    </location>
</feature>
<feature type="compositionally biased region" description="Basic and acidic residues" evidence="3">
    <location>
        <begin position="52"/>
        <end position="71"/>
    </location>
</feature>
<feature type="region of interest" description="Disordered" evidence="3">
    <location>
        <begin position="375"/>
        <end position="450"/>
    </location>
</feature>
<dbReference type="STRING" id="1043005.A0A074YLR6"/>
<feature type="compositionally biased region" description="Low complexity" evidence="3">
    <location>
        <begin position="7"/>
        <end position="18"/>
    </location>
</feature>
<dbReference type="RefSeq" id="XP_013347140.1">
    <property type="nucleotide sequence ID" value="XM_013491686.1"/>
</dbReference>
<name>A0A074YLR6_AURSE</name>
<evidence type="ECO:0000256" key="2">
    <source>
        <dbReference type="PROSITE-ProRule" id="PRU00176"/>
    </source>
</evidence>
<dbReference type="PANTHER" id="PTHR23236">
    <property type="entry name" value="EUKARYOTIC TRANSLATION INITIATION FACTOR 4B/4H"/>
    <property type="match status" value="1"/>
</dbReference>
<evidence type="ECO:0000313" key="5">
    <source>
        <dbReference type="EMBL" id="KEQ98753.1"/>
    </source>
</evidence>
<dbReference type="InterPro" id="IPR000504">
    <property type="entry name" value="RRM_dom"/>
</dbReference>
<dbReference type="Pfam" id="PF00076">
    <property type="entry name" value="RRM_1"/>
    <property type="match status" value="1"/>
</dbReference>
<dbReference type="Gene3D" id="3.30.70.330">
    <property type="match status" value="2"/>
</dbReference>
<evidence type="ECO:0000256" key="1">
    <source>
        <dbReference type="ARBA" id="ARBA00022884"/>
    </source>
</evidence>
<dbReference type="GO" id="GO:0003723">
    <property type="term" value="F:RNA binding"/>
    <property type="evidence" value="ECO:0007669"/>
    <property type="project" value="UniProtKB-UniRule"/>
</dbReference>
<feature type="domain" description="RRM" evidence="4">
    <location>
        <begin position="95"/>
        <end position="184"/>
    </location>
</feature>
<feature type="compositionally biased region" description="Basic residues" evidence="3">
    <location>
        <begin position="340"/>
        <end position="357"/>
    </location>
</feature>
<dbReference type="GeneID" id="25362180"/>
<dbReference type="FunCoup" id="A0A074YLR6">
    <property type="interactions" value="859"/>
</dbReference>
<proteinExistence type="predicted"/>
<feature type="compositionally biased region" description="Acidic residues" evidence="3">
    <location>
        <begin position="299"/>
        <end position="315"/>
    </location>
</feature>
<dbReference type="HOGENOM" id="CLU_027451_1_1_1"/>
<evidence type="ECO:0000259" key="4">
    <source>
        <dbReference type="PROSITE" id="PS50102"/>
    </source>
</evidence>